<feature type="compositionally biased region" description="Basic and acidic residues" evidence="12">
    <location>
        <begin position="405"/>
        <end position="423"/>
    </location>
</feature>
<evidence type="ECO:0000256" key="11">
    <source>
        <dbReference type="ARBA" id="ARBA00023242"/>
    </source>
</evidence>
<reference evidence="14" key="2">
    <citation type="journal article" date="2023" name="BMC Genomics">
        <title>Pest status, molecular evolution, and epigenetic factors derived from the genome assembly of Frankliniella fusca, a thysanopteran phytovirus vector.</title>
        <authorList>
            <person name="Catto M.A."/>
            <person name="Labadie P.E."/>
            <person name="Jacobson A.L."/>
            <person name="Kennedy G.G."/>
            <person name="Srinivasan R."/>
            <person name="Hunt B.G."/>
        </authorList>
    </citation>
    <scope>NUCLEOTIDE SEQUENCE</scope>
    <source>
        <strain evidence="14">PL_HMW_Pooled</strain>
    </source>
</reference>
<evidence type="ECO:0000256" key="3">
    <source>
        <dbReference type="ARBA" id="ARBA00004496"/>
    </source>
</evidence>
<evidence type="ECO:0000256" key="7">
    <source>
        <dbReference type="ARBA" id="ARBA00022588"/>
    </source>
</evidence>
<dbReference type="InterPro" id="IPR010418">
    <property type="entry name" value="ECSIT"/>
</dbReference>
<organism evidence="14 15">
    <name type="scientific">Frankliniella fusca</name>
    <dbReference type="NCBI Taxonomy" id="407009"/>
    <lineage>
        <taxon>Eukaryota</taxon>
        <taxon>Metazoa</taxon>
        <taxon>Ecdysozoa</taxon>
        <taxon>Arthropoda</taxon>
        <taxon>Hexapoda</taxon>
        <taxon>Insecta</taxon>
        <taxon>Pterygota</taxon>
        <taxon>Neoptera</taxon>
        <taxon>Paraneoptera</taxon>
        <taxon>Thysanoptera</taxon>
        <taxon>Terebrantia</taxon>
        <taxon>Thripoidea</taxon>
        <taxon>Thripidae</taxon>
        <taxon>Frankliniella</taxon>
    </lineage>
</organism>
<evidence type="ECO:0000313" key="15">
    <source>
        <dbReference type="Proteomes" id="UP001219518"/>
    </source>
</evidence>
<feature type="domain" description="ECSIT C-terminal" evidence="13">
    <location>
        <begin position="277"/>
        <end position="397"/>
    </location>
</feature>
<dbReference type="GO" id="GO:0005634">
    <property type="term" value="C:nucleus"/>
    <property type="evidence" value="ECO:0007669"/>
    <property type="project" value="UniProtKB-SubCell"/>
</dbReference>
<evidence type="ECO:0000256" key="8">
    <source>
        <dbReference type="ARBA" id="ARBA00022859"/>
    </source>
</evidence>
<evidence type="ECO:0000256" key="1">
    <source>
        <dbReference type="ARBA" id="ARBA00004123"/>
    </source>
</evidence>
<evidence type="ECO:0000256" key="6">
    <source>
        <dbReference type="ARBA" id="ARBA00022490"/>
    </source>
</evidence>
<evidence type="ECO:0000259" key="13">
    <source>
        <dbReference type="SMART" id="SM01284"/>
    </source>
</evidence>
<comment type="similarity">
    <text evidence="4">Belongs to the ECSIT family.</text>
</comment>
<evidence type="ECO:0000313" key="14">
    <source>
        <dbReference type="EMBL" id="KAK3908186.1"/>
    </source>
</evidence>
<keyword evidence="15" id="KW-1185">Reference proteome</keyword>
<dbReference type="GO" id="GO:0007178">
    <property type="term" value="P:cell surface receptor protein serine/threonine kinase signaling pathway"/>
    <property type="evidence" value="ECO:0007669"/>
    <property type="project" value="TreeGrafter"/>
</dbReference>
<gene>
    <name evidence="14" type="ORF">KUF71_018699</name>
</gene>
<keyword evidence="9" id="KW-0809">Transit peptide</keyword>
<protein>
    <recommendedName>
        <fullName evidence="5">Evolutionarily conserved signaling intermediate in Toll pathway, mitochondrial</fullName>
    </recommendedName>
</protein>
<keyword evidence="8" id="KW-0391">Immunity</keyword>
<reference evidence="14" key="1">
    <citation type="submission" date="2021-07" db="EMBL/GenBank/DDBJ databases">
        <authorList>
            <person name="Catto M.A."/>
            <person name="Jacobson A."/>
            <person name="Kennedy G."/>
            <person name="Labadie P."/>
            <person name="Hunt B.G."/>
            <person name="Srinivasan R."/>
        </authorList>
    </citation>
    <scope>NUCLEOTIDE SEQUENCE</scope>
    <source>
        <strain evidence="14">PL_HMW_Pooled</strain>
        <tissue evidence="14">Head</tissue>
    </source>
</reference>
<feature type="region of interest" description="Disordered" evidence="12">
    <location>
        <begin position="397"/>
        <end position="423"/>
    </location>
</feature>
<evidence type="ECO:0000256" key="9">
    <source>
        <dbReference type="ARBA" id="ARBA00022946"/>
    </source>
</evidence>
<dbReference type="Pfam" id="PF06239">
    <property type="entry name" value="ECSIT_N"/>
    <property type="match status" value="1"/>
</dbReference>
<dbReference type="SMART" id="SM01284">
    <property type="entry name" value="ECSIT_Cterm"/>
    <property type="match status" value="1"/>
</dbReference>
<evidence type="ECO:0000256" key="10">
    <source>
        <dbReference type="ARBA" id="ARBA00023128"/>
    </source>
</evidence>
<dbReference type="EMBL" id="JAHWGI010000033">
    <property type="protein sequence ID" value="KAK3908186.1"/>
    <property type="molecule type" value="Genomic_DNA"/>
</dbReference>
<dbReference type="GO" id="GO:0045087">
    <property type="term" value="P:innate immune response"/>
    <property type="evidence" value="ECO:0007669"/>
    <property type="project" value="UniProtKB-KW"/>
</dbReference>
<comment type="subcellular location">
    <subcellularLocation>
        <location evidence="3">Cytoplasm</location>
    </subcellularLocation>
    <subcellularLocation>
        <location evidence="2">Mitochondrion</location>
    </subcellularLocation>
    <subcellularLocation>
        <location evidence="1">Nucleus</location>
    </subcellularLocation>
</comment>
<name>A0AAE1GRQ4_9NEOP</name>
<dbReference type="PANTHER" id="PTHR13113">
    <property type="entry name" value="ECSIT EVOLUTIONARILY CONSERVED SIGNALING INTERMEDIATE IN TOLL PATHWAYS"/>
    <property type="match status" value="1"/>
</dbReference>
<dbReference type="InterPro" id="IPR046448">
    <property type="entry name" value="ECSIT_N"/>
</dbReference>
<evidence type="ECO:0000256" key="12">
    <source>
        <dbReference type="SAM" id="MobiDB-lite"/>
    </source>
</evidence>
<dbReference type="GO" id="GO:0005739">
    <property type="term" value="C:mitochondrion"/>
    <property type="evidence" value="ECO:0007669"/>
    <property type="project" value="UniProtKB-SubCell"/>
</dbReference>
<keyword evidence="10" id="KW-0496">Mitochondrion</keyword>
<evidence type="ECO:0000256" key="5">
    <source>
        <dbReference type="ARBA" id="ARBA00019998"/>
    </source>
</evidence>
<dbReference type="InterPro" id="IPR029342">
    <property type="entry name" value="ECIST_C"/>
</dbReference>
<evidence type="ECO:0000256" key="4">
    <source>
        <dbReference type="ARBA" id="ARBA00007674"/>
    </source>
</evidence>
<sequence>MLGTSKKMRHIAVLLLRRHIQQNFGTNFCSSRKLVFWKTYLCFSPTSRMVQTCALRYNSRSSYDADEEDDEKKEEMRKEAIQSALSTQTYFNSKHRNKETFEVMLEVFEKANPTKRGLVEFIFAARKHLVEYGVQYDLDIYKKLIKLLPEGKYVAQNVWQAEFSHYPKQQDCIVRLLDDMEKLGLCADKQMIDLLIKRFGRHSDPVRKCSRQIYWVPKFRNANPWPVPFPPITDPFLIAKLAIERICTPDPQSVVSVWQSKSVPEALDETYIVSGQSPTQQELLAKLPKNESIFVEGPLNLWFGKARINYFMLRADTPRRPTQLQDPDDVSNLKNPFLFESSDIVEVPSVHEQEDGTILAVCATGTSSRDSILSWIRLLEIHGNPALSEIPVTFSLKSPKGDVTPVDKDGPVTGDESEKLGDK</sequence>
<dbReference type="Pfam" id="PF14784">
    <property type="entry name" value="ECSIT_C"/>
    <property type="match status" value="1"/>
</dbReference>
<proteinExistence type="inferred from homology"/>
<dbReference type="Proteomes" id="UP001219518">
    <property type="component" value="Unassembled WGS sequence"/>
</dbReference>
<keyword evidence="11" id="KW-0539">Nucleus</keyword>
<evidence type="ECO:0000256" key="2">
    <source>
        <dbReference type="ARBA" id="ARBA00004173"/>
    </source>
</evidence>
<keyword evidence="6" id="KW-0963">Cytoplasm</keyword>
<dbReference type="PANTHER" id="PTHR13113:SF1">
    <property type="entry name" value="EVOLUTIONARILY CONSERVED SIGNALING INTERMEDIATE IN TOLL PATHWAY, MITOCHONDRIAL"/>
    <property type="match status" value="1"/>
</dbReference>
<dbReference type="AlphaFoldDB" id="A0AAE1GRQ4"/>
<keyword evidence="7" id="KW-0399">Innate immunity</keyword>
<accession>A0AAE1GRQ4</accession>
<comment type="caution">
    <text evidence="14">The sequence shown here is derived from an EMBL/GenBank/DDBJ whole genome shotgun (WGS) entry which is preliminary data.</text>
</comment>